<reference evidence="1" key="1">
    <citation type="submission" date="2020-12" db="EMBL/GenBank/DDBJ databases">
        <title>Clostridium thailandense sp. nov., a novel acetogenic bacterium isolated from peat land soil in Thailand.</title>
        <authorList>
            <person name="Chaikitkaew S."/>
            <person name="Birkeland N.K."/>
        </authorList>
    </citation>
    <scope>NUCLEOTIDE SEQUENCE</scope>
    <source>
        <strain evidence="1">DSM 17425</strain>
    </source>
</reference>
<evidence type="ECO:0008006" key="3">
    <source>
        <dbReference type="Google" id="ProtNLM"/>
    </source>
</evidence>
<proteinExistence type="predicted"/>
<dbReference type="Proteomes" id="UP000622687">
    <property type="component" value="Unassembled WGS sequence"/>
</dbReference>
<sequence length="232" mass="27584">MKYIWDILLKADQQKINRKGIKFVPAKICSPYMEIAFDELNTASLPEDNIVEVNECYRFYEIFKDLFNINVEESKELREVLLDILLHYLGELDLKRGLCKTEVYKKFLMKDIVNKVFGEELANKIHYFEKEECDTLLNGLITLYNTGVSLQLFNKILRKVFKNSIVYSNKEKPKDMYIYLDEVWNKKLQNKIDVILDTFLPIDMRPLIFWNQHFGILGLNNTMRMDEIVMVE</sequence>
<keyword evidence="2" id="KW-1185">Reference proteome</keyword>
<dbReference type="RefSeq" id="WP_211140797.1">
    <property type="nucleotide sequence ID" value="NZ_JAEEGB010000003.1"/>
</dbReference>
<gene>
    <name evidence="1" type="ORF">I6U51_01250</name>
</gene>
<dbReference type="AlphaFoldDB" id="A0A934HXG9"/>
<accession>A0A934HXG9</accession>
<evidence type="ECO:0000313" key="2">
    <source>
        <dbReference type="Proteomes" id="UP000622687"/>
    </source>
</evidence>
<name>A0A934HXG9_9CLOT</name>
<organism evidence="1 2">
    <name type="scientific">Clostridium aciditolerans</name>
    <dbReference type="NCBI Taxonomy" id="339861"/>
    <lineage>
        <taxon>Bacteria</taxon>
        <taxon>Bacillati</taxon>
        <taxon>Bacillota</taxon>
        <taxon>Clostridia</taxon>
        <taxon>Eubacteriales</taxon>
        <taxon>Clostridiaceae</taxon>
        <taxon>Clostridium</taxon>
    </lineage>
</organism>
<dbReference type="EMBL" id="JAEEGB010000003">
    <property type="protein sequence ID" value="MBI6871331.1"/>
    <property type="molecule type" value="Genomic_DNA"/>
</dbReference>
<evidence type="ECO:0000313" key="1">
    <source>
        <dbReference type="EMBL" id="MBI6871331.1"/>
    </source>
</evidence>
<comment type="caution">
    <text evidence="1">The sequence shown here is derived from an EMBL/GenBank/DDBJ whole genome shotgun (WGS) entry which is preliminary data.</text>
</comment>
<protein>
    <recommendedName>
        <fullName evidence="3">Iron-dependent peroxidase</fullName>
    </recommendedName>
</protein>